<keyword evidence="3" id="KW-0966">Cell projection</keyword>
<evidence type="ECO:0000313" key="4">
    <source>
        <dbReference type="Proteomes" id="UP001210261"/>
    </source>
</evidence>
<feature type="compositionally biased region" description="Low complexity" evidence="1">
    <location>
        <begin position="1"/>
        <end position="27"/>
    </location>
</feature>
<protein>
    <submittedName>
        <fullName evidence="3">Flagellar biosynthesis anti-sigma factor FlgM</fullName>
    </submittedName>
</protein>
<keyword evidence="3" id="KW-0282">Flagellum</keyword>
<name>A0ABT4VDN7_9HELI</name>
<dbReference type="RefSeq" id="WP_271020576.1">
    <property type="nucleotide sequence ID" value="NZ_JAQHXR010000001.1"/>
</dbReference>
<keyword evidence="3" id="KW-0969">Cilium</keyword>
<dbReference type="InterPro" id="IPR035890">
    <property type="entry name" value="Anti-sigma-28_factor_FlgM_sf"/>
</dbReference>
<evidence type="ECO:0000313" key="3">
    <source>
        <dbReference type="EMBL" id="MDA3968283.1"/>
    </source>
</evidence>
<feature type="domain" description="Anti-sigma-28 factor FlgM C-terminal" evidence="2">
    <location>
        <begin position="43"/>
        <end position="72"/>
    </location>
</feature>
<evidence type="ECO:0000256" key="1">
    <source>
        <dbReference type="SAM" id="MobiDB-lite"/>
    </source>
</evidence>
<comment type="caution">
    <text evidence="3">The sequence shown here is derived from an EMBL/GenBank/DDBJ whole genome shotgun (WGS) entry which is preliminary data.</text>
</comment>
<dbReference type="InterPro" id="IPR031316">
    <property type="entry name" value="FlgM_C"/>
</dbReference>
<evidence type="ECO:0000259" key="2">
    <source>
        <dbReference type="Pfam" id="PF04316"/>
    </source>
</evidence>
<reference evidence="3 4" key="1">
    <citation type="submission" date="2023-01" db="EMBL/GenBank/DDBJ databases">
        <title>Description of Helicobacter ibis sp. nov. isolated from faecal droppings of black-faced ibis (Theristicus melanopis).</title>
        <authorList>
            <person name="Lopez-Cantillo M."/>
            <person name="Vidal-Veuthey B."/>
            <person name="Mella A."/>
            <person name="De La Haba R."/>
            <person name="Collado L."/>
        </authorList>
    </citation>
    <scope>NUCLEOTIDE SEQUENCE [LARGE SCALE GENOMIC DNA]</scope>
    <source>
        <strain evidence="3 4">A82</strain>
    </source>
</reference>
<keyword evidence="4" id="KW-1185">Reference proteome</keyword>
<gene>
    <name evidence="3" type="ORF">PF021_01175</name>
</gene>
<sequence length="77" mass="8310">MISNLMSNSSFSSAVNQANNKNNVQQNGRVEQSDSEKKADSTKGSSRVDDIKKAIADGSYKIDLRGSAEKMAQDLLS</sequence>
<dbReference type="Pfam" id="PF04316">
    <property type="entry name" value="FlgM"/>
    <property type="match status" value="1"/>
</dbReference>
<feature type="compositionally biased region" description="Basic and acidic residues" evidence="1">
    <location>
        <begin position="31"/>
        <end position="52"/>
    </location>
</feature>
<dbReference type="Proteomes" id="UP001210261">
    <property type="component" value="Unassembled WGS sequence"/>
</dbReference>
<dbReference type="EMBL" id="JAQHXR010000001">
    <property type="protein sequence ID" value="MDA3968283.1"/>
    <property type="molecule type" value="Genomic_DNA"/>
</dbReference>
<feature type="region of interest" description="Disordered" evidence="1">
    <location>
        <begin position="1"/>
        <end position="52"/>
    </location>
</feature>
<accession>A0ABT4VDN7</accession>
<proteinExistence type="predicted"/>
<organism evidence="3 4">
    <name type="scientific">Helicobacter ibis</name>
    <dbReference type="NCBI Taxonomy" id="2962633"/>
    <lineage>
        <taxon>Bacteria</taxon>
        <taxon>Pseudomonadati</taxon>
        <taxon>Campylobacterota</taxon>
        <taxon>Epsilonproteobacteria</taxon>
        <taxon>Campylobacterales</taxon>
        <taxon>Helicobacteraceae</taxon>
        <taxon>Helicobacter</taxon>
    </lineage>
</organism>
<dbReference type="SUPFAM" id="SSF101498">
    <property type="entry name" value="Anti-sigma factor FlgM"/>
    <property type="match status" value="1"/>
</dbReference>